<accession>A0A5B7H2J4</accession>
<sequence length="78" mass="8542">MPTPLKTSITFTEAVEVRREETPKHLRLQSQVSRCHPSLQSTIADLTPASDAPPGCPPPPHCLLHSSCLPYLVCLPSR</sequence>
<organism evidence="1 2">
    <name type="scientific">Portunus trituberculatus</name>
    <name type="common">Swimming crab</name>
    <name type="synonym">Neptunus trituberculatus</name>
    <dbReference type="NCBI Taxonomy" id="210409"/>
    <lineage>
        <taxon>Eukaryota</taxon>
        <taxon>Metazoa</taxon>
        <taxon>Ecdysozoa</taxon>
        <taxon>Arthropoda</taxon>
        <taxon>Crustacea</taxon>
        <taxon>Multicrustacea</taxon>
        <taxon>Malacostraca</taxon>
        <taxon>Eumalacostraca</taxon>
        <taxon>Eucarida</taxon>
        <taxon>Decapoda</taxon>
        <taxon>Pleocyemata</taxon>
        <taxon>Brachyura</taxon>
        <taxon>Eubrachyura</taxon>
        <taxon>Portunoidea</taxon>
        <taxon>Portunidae</taxon>
        <taxon>Portuninae</taxon>
        <taxon>Portunus</taxon>
    </lineage>
</organism>
<proteinExistence type="predicted"/>
<keyword evidence="2" id="KW-1185">Reference proteome</keyword>
<dbReference type="AlphaFoldDB" id="A0A5B7H2J4"/>
<dbReference type="Proteomes" id="UP000324222">
    <property type="component" value="Unassembled WGS sequence"/>
</dbReference>
<reference evidence="1 2" key="1">
    <citation type="submission" date="2019-05" db="EMBL/GenBank/DDBJ databases">
        <title>Another draft genome of Portunus trituberculatus and its Hox gene families provides insights of decapod evolution.</title>
        <authorList>
            <person name="Jeong J.-H."/>
            <person name="Song I."/>
            <person name="Kim S."/>
            <person name="Choi T."/>
            <person name="Kim D."/>
            <person name="Ryu S."/>
            <person name="Kim W."/>
        </authorList>
    </citation>
    <scope>NUCLEOTIDE SEQUENCE [LARGE SCALE GENOMIC DNA]</scope>
    <source>
        <tissue evidence="1">Muscle</tissue>
    </source>
</reference>
<protein>
    <submittedName>
        <fullName evidence="1">Uncharacterized protein</fullName>
    </submittedName>
</protein>
<name>A0A5B7H2J4_PORTR</name>
<dbReference type="EMBL" id="VSRR010024600">
    <property type="protein sequence ID" value="MPC66310.1"/>
    <property type="molecule type" value="Genomic_DNA"/>
</dbReference>
<gene>
    <name evidence="1" type="ORF">E2C01_060457</name>
</gene>
<evidence type="ECO:0000313" key="2">
    <source>
        <dbReference type="Proteomes" id="UP000324222"/>
    </source>
</evidence>
<comment type="caution">
    <text evidence="1">The sequence shown here is derived from an EMBL/GenBank/DDBJ whole genome shotgun (WGS) entry which is preliminary data.</text>
</comment>
<evidence type="ECO:0000313" key="1">
    <source>
        <dbReference type="EMBL" id="MPC66310.1"/>
    </source>
</evidence>